<evidence type="ECO:0000313" key="3">
    <source>
        <dbReference type="Proteomes" id="UP001054889"/>
    </source>
</evidence>
<reference evidence="2" key="2">
    <citation type="submission" date="2021-12" db="EMBL/GenBank/DDBJ databases">
        <title>Resequencing data analysis of finger millet.</title>
        <authorList>
            <person name="Hatakeyama M."/>
            <person name="Aluri S."/>
            <person name="Balachadran M.T."/>
            <person name="Sivarajan S.R."/>
            <person name="Poveda L."/>
            <person name="Shimizu-Inatsugi R."/>
            <person name="Schlapbach R."/>
            <person name="Sreeman S.M."/>
            <person name="Shimizu K.K."/>
        </authorList>
    </citation>
    <scope>NUCLEOTIDE SEQUENCE</scope>
</reference>
<protein>
    <submittedName>
        <fullName evidence="2">Uncharacterized protein</fullName>
    </submittedName>
</protein>
<sequence>MGNKEERLTFSNSDPGGITDPEKGEGARAEDVSWRKKTVVAAVLHVVCPPSSARGVGGGVEDLTRGKKTGVATRGRRAGVTEGNLPVGSPQSCLDARVYPPLRLQAACQQPASTRMRSNATGSLPLRLSTEVASSRQRPDAPRRVSELHGRCFNMAGSAAPCFGDAHRSVGGCQ</sequence>
<name>A0AAV5ERV8_ELECO</name>
<feature type="region of interest" description="Disordered" evidence="1">
    <location>
        <begin position="1"/>
        <end position="32"/>
    </location>
</feature>
<organism evidence="2 3">
    <name type="scientific">Eleusine coracana subsp. coracana</name>
    <dbReference type="NCBI Taxonomy" id="191504"/>
    <lineage>
        <taxon>Eukaryota</taxon>
        <taxon>Viridiplantae</taxon>
        <taxon>Streptophyta</taxon>
        <taxon>Embryophyta</taxon>
        <taxon>Tracheophyta</taxon>
        <taxon>Spermatophyta</taxon>
        <taxon>Magnoliopsida</taxon>
        <taxon>Liliopsida</taxon>
        <taxon>Poales</taxon>
        <taxon>Poaceae</taxon>
        <taxon>PACMAD clade</taxon>
        <taxon>Chloridoideae</taxon>
        <taxon>Cynodonteae</taxon>
        <taxon>Eleusininae</taxon>
        <taxon>Eleusine</taxon>
    </lineage>
</organism>
<reference evidence="2" key="1">
    <citation type="journal article" date="2018" name="DNA Res.">
        <title>Multiple hybrid de novo genome assembly of finger millet, an orphan allotetraploid crop.</title>
        <authorList>
            <person name="Hatakeyama M."/>
            <person name="Aluri S."/>
            <person name="Balachadran M.T."/>
            <person name="Sivarajan S.R."/>
            <person name="Patrignani A."/>
            <person name="Gruter S."/>
            <person name="Poveda L."/>
            <person name="Shimizu-Inatsugi R."/>
            <person name="Baeten J."/>
            <person name="Francoijs K.J."/>
            <person name="Nataraja K.N."/>
            <person name="Reddy Y.A.N."/>
            <person name="Phadnis S."/>
            <person name="Ravikumar R.L."/>
            <person name="Schlapbach R."/>
            <person name="Sreeman S.M."/>
            <person name="Shimizu K.K."/>
        </authorList>
    </citation>
    <scope>NUCLEOTIDE SEQUENCE</scope>
</reference>
<evidence type="ECO:0000256" key="1">
    <source>
        <dbReference type="SAM" id="MobiDB-lite"/>
    </source>
</evidence>
<gene>
    <name evidence="2" type="primary">gb12976</name>
    <name evidence="2" type="ORF">PR202_gb12976</name>
</gene>
<proteinExistence type="predicted"/>
<feature type="region of interest" description="Disordered" evidence="1">
    <location>
        <begin position="51"/>
        <end position="87"/>
    </location>
</feature>
<keyword evidence="3" id="KW-1185">Reference proteome</keyword>
<accession>A0AAV5ERV8</accession>
<dbReference type="EMBL" id="BQKI01000078">
    <property type="protein sequence ID" value="GJN25182.1"/>
    <property type="molecule type" value="Genomic_DNA"/>
</dbReference>
<feature type="compositionally biased region" description="Basic and acidic residues" evidence="1">
    <location>
        <begin position="20"/>
        <end position="32"/>
    </location>
</feature>
<comment type="caution">
    <text evidence="2">The sequence shown here is derived from an EMBL/GenBank/DDBJ whole genome shotgun (WGS) entry which is preliminary data.</text>
</comment>
<dbReference type="Proteomes" id="UP001054889">
    <property type="component" value="Unassembled WGS sequence"/>
</dbReference>
<dbReference type="AlphaFoldDB" id="A0AAV5ERV8"/>
<evidence type="ECO:0000313" key="2">
    <source>
        <dbReference type="EMBL" id="GJN25182.1"/>
    </source>
</evidence>